<gene>
    <name evidence="1" type="ORF">DSM104443_02535</name>
</gene>
<keyword evidence="2" id="KW-1185">Reference proteome</keyword>
<protein>
    <recommendedName>
        <fullName evidence="3">Glycosyl transferase</fullName>
    </recommendedName>
</protein>
<organism evidence="1 2">
    <name type="scientific">Usitatibacter rugosus</name>
    <dbReference type="NCBI Taxonomy" id="2732067"/>
    <lineage>
        <taxon>Bacteria</taxon>
        <taxon>Pseudomonadati</taxon>
        <taxon>Pseudomonadota</taxon>
        <taxon>Betaproteobacteria</taxon>
        <taxon>Nitrosomonadales</taxon>
        <taxon>Usitatibacteraceae</taxon>
        <taxon>Usitatibacter</taxon>
    </lineage>
</organism>
<dbReference type="PANTHER" id="PTHR41244:SF1">
    <property type="entry name" value="GLYCOSYLTRANSFERASE"/>
    <property type="match status" value="1"/>
</dbReference>
<sequence>MTGEEAVRLVAMYFPQLHPIPENDAWWGQGFTDWVNVRKARPQFRGHYQPRVSLGERYYDQSQKATIEWQVDLAQRHGVHGFCHYHYWFGGKQLLETPTNIVMASKEIRFPFALAWANETWSRRWDGLDHHILIEQTHAPDRELWMRHFEYLFRAWSDDRAITVDGKPIFLIYRPHRITQVDAMLDLWREEARRRGLPGLFVIAMKQFEFPVPAVLKHFDGVMQFQPFEAFYSPDFEAGAPDRRAVQLARLLPERVQEMLRYLRNQLGSKLTYYDYDVVWQQVLKVEREAGLPTFPGAFVDWDNTARYVKRARIFKGASPESFAHWFGKQVEATAQRPPTERVIFLNAWNEWAEGAYLEPDERYGYRYLEAVRDALARWGTPARIAAD</sequence>
<dbReference type="PANTHER" id="PTHR41244">
    <property type="entry name" value="RHAMNAN SYNTHESIS F"/>
    <property type="match status" value="1"/>
</dbReference>
<dbReference type="CDD" id="cd11579">
    <property type="entry name" value="Glyco_tran_WbsX"/>
    <property type="match status" value="1"/>
</dbReference>
<dbReference type="Pfam" id="PF14307">
    <property type="entry name" value="Glyco_tran_WbsX"/>
    <property type="match status" value="1"/>
</dbReference>
<name>A0A6M4GW46_9PROT</name>
<dbReference type="EMBL" id="CP053069">
    <property type="protein sequence ID" value="QJR11459.1"/>
    <property type="molecule type" value="Genomic_DNA"/>
</dbReference>
<dbReference type="KEGG" id="uru:DSM104443_02535"/>
<dbReference type="InterPro" id="IPR032719">
    <property type="entry name" value="WbsX"/>
</dbReference>
<evidence type="ECO:0000313" key="2">
    <source>
        <dbReference type="Proteomes" id="UP000501534"/>
    </source>
</evidence>
<dbReference type="Proteomes" id="UP000501534">
    <property type="component" value="Chromosome"/>
</dbReference>
<evidence type="ECO:0000313" key="1">
    <source>
        <dbReference type="EMBL" id="QJR11459.1"/>
    </source>
</evidence>
<reference evidence="1 2" key="1">
    <citation type="submission" date="2020-04" db="EMBL/GenBank/DDBJ databases">
        <title>Usitatibacter rugosus gen. nov., sp. nov. and Usitatibacter palustris sp. nov., novel members of Usitatibacteraceae fam. nov. within the order Nitrosomonadales isolated from soil.</title>
        <authorList>
            <person name="Huber K.J."/>
            <person name="Neumann-Schaal M."/>
            <person name="Geppert A."/>
            <person name="Luckner M."/>
            <person name="Wanner G."/>
            <person name="Overmann J."/>
        </authorList>
    </citation>
    <scope>NUCLEOTIDE SEQUENCE [LARGE SCALE GENOMIC DNA]</scope>
    <source>
        <strain evidence="1 2">0125_3</strain>
    </source>
</reference>
<evidence type="ECO:0008006" key="3">
    <source>
        <dbReference type="Google" id="ProtNLM"/>
    </source>
</evidence>
<accession>A0A6M4GW46</accession>
<dbReference type="Gene3D" id="3.20.20.80">
    <property type="entry name" value="Glycosidases"/>
    <property type="match status" value="1"/>
</dbReference>
<dbReference type="AlphaFoldDB" id="A0A6M4GW46"/>
<dbReference type="RefSeq" id="WP_171092823.1">
    <property type="nucleotide sequence ID" value="NZ_CP053069.1"/>
</dbReference>
<proteinExistence type="predicted"/>